<sequence>MTNLWEETLEVLRDHGKTFEGVRYIQGSDFKITKENFERLAKQANYHSGYGAAHVPTDLAIVGKGWWLERGEYDGSEWWNFKETPKQINEVRNISCLVGGMWPTLKELNNIDPIQERLAGVKTSALVIFPNVSFRKELLKHIYTVTKNHDNSTIIYFRIPKVFGAYEEERAKVHLSYEKTMRILNNY</sequence>
<accession>A0A150NN49</accession>
<name>A0A150NN49_STRMT</name>
<dbReference type="EMBL" id="LROU01000112">
    <property type="protein sequence ID" value="KYF34884.1"/>
    <property type="molecule type" value="Genomic_DNA"/>
</dbReference>
<dbReference type="PATRIC" id="fig|28037.235.peg.1357"/>
<gene>
    <name evidence="1" type="ORF">SMIM3I_00180</name>
</gene>
<organism evidence="1 2">
    <name type="scientific">Streptococcus mitis</name>
    <dbReference type="NCBI Taxonomy" id="28037"/>
    <lineage>
        <taxon>Bacteria</taxon>
        <taxon>Bacillati</taxon>
        <taxon>Bacillota</taxon>
        <taxon>Bacilli</taxon>
        <taxon>Lactobacillales</taxon>
        <taxon>Streptococcaceae</taxon>
        <taxon>Streptococcus</taxon>
        <taxon>Streptococcus mitis group</taxon>
    </lineage>
</organism>
<proteinExistence type="predicted"/>
<evidence type="ECO:0000313" key="2">
    <source>
        <dbReference type="Proteomes" id="UP000075442"/>
    </source>
</evidence>
<evidence type="ECO:0000313" key="1">
    <source>
        <dbReference type="EMBL" id="KYF34884.1"/>
    </source>
</evidence>
<comment type="caution">
    <text evidence="1">The sequence shown here is derived from an EMBL/GenBank/DDBJ whole genome shotgun (WGS) entry which is preliminary data.</text>
</comment>
<reference evidence="1 2" key="1">
    <citation type="submission" date="2016-01" db="EMBL/GenBank/DDBJ databases">
        <title>Highly variable Streptococcus oralis 1 are common among viridans streptococci isolated from primates.</title>
        <authorList>
            <person name="Denapaite D."/>
            <person name="Rieger M."/>
            <person name="Koendgen S."/>
            <person name="Brueckner R."/>
            <person name="Ochigava I."/>
            <person name="Kappeler P."/>
            <person name="Maetz-Rensing K."/>
            <person name="Leendertz F."/>
        </authorList>
    </citation>
    <scope>NUCLEOTIDE SEQUENCE [LARGE SCALE GENOMIC DNA]</scope>
    <source>
        <strain evidence="1 2">M3-1</strain>
    </source>
</reference>
<protein>
    <submittedName>
        <fullName evidence="1">Phage protein</fullName>
    </submittedName>
</protein>
<dbReference type="AlphaFoldDB" id="A0A150NN49"/>
<dbReference type="Proteomes" id="UP000075442">
    <property type="component" value="Unassembled WGS sequence"/>
</dbReference>
<dbReference type="RefSeq" id="WP_207203423.1">
    <property type="nucleotide sequence ID" value="NZ_LROV01000007.1"/>
</dbReference>